<evidence type="ECO:0000259" key="3">
    <source>
        <dbReference type="Pfam" id="PF05368"/>
    </source>
</evidence>
<dbReference type="InterPro" id="IPR036291">
    <property type="entry name" value="NAD(P)-bd_dom_sf"/>
</dbReference>
<sequence length="299" mass="32815">MAPSVLVIGGSGFMGTPVVEELLSKKDQFGKIGILADPSRADKFDAIKSRGVNIVKGSYLDSRCYAGYDTVLSLVGNALMKIQPGIIEAAVTGGVTHFYPSEFGADLSMPELRNVRYFRDKYATRETLVEKAKEVSGFRYTLLMSGSFTEFSASEFFGVDTVKHTVDTFGKPDAMITNTAHLDVVKYLAASILLPFKSADPKREIRVAGGRQTWQQLMDLLAEIQGVQYTINYQSPKPAIENEKAAFVVGDVNAQLAWSAKPLAASGLSNLDSLDNDFFDFVPETPRETFTKMFGKKEK</sequence>
<dbReference type="AlphaFoldDB" id="A0A9P4TWT8"/>
<comment type="caution">
    <text evidence="4">The sequence shown here is derived from an EMBL/GenBank/DDBJ whole genome shotgun (WGS) entry which is preliminary data.</text>
</comment>
<dbReference type="InterPro" id="IPR051609">
    <property type="entry name" value="NmrA/Isoflavone_reductase-like"/>
</dbReference>
<dbReference type="Gene3D" id="3.40.50.720">
    <property type="entry name" value="NAD(P)-binding Rossmann-like Domain"/>
    <property type="match status" value="1"/>
</dbReference>
<dbReference type="Pfam" id="PF05368">
    <property type="entry name" value="NmrA"/>
    <property type="match status" value="1"/>
</dbReference>
<dbReference type="OrthoDB" id="9974981at2759"/>
<keyword evidence="5" id="KW-1185">Reference proteome</keyword>
<feature type="domain" description="NmrA-like" evidence="3">
    <location>
        <begin position="4"/>
        <end position="173"/>
    </location>
</feature>
<dbReference type="InterPro" id="IPR008030">
    <property type="entry name" value="NmrA-like"/>
</dbReference>
<dbReference type="PANTHER" id="PTHR47706:SF11">
    <property type="entry name" value="ISOFLAVONE REDUCTASE FAMILY PROTEIN (AFU_ORTHOLOGUE AFUA_1G12510)"/>
    <property type="match status" value="1"/>
</dbReference>
<evidence type="ECO:0000256" key="2">
    <source>
        <dbReference type="ARBA" id="ARBA00023002"/>
    </source>
</evidence>
<gene>
    <name evidence="4" type="ORF">EJ08DRAFT_326173</name>
</gene>
<protein>
    <submittedName>
        <fullName evidence="4">NAD(P)-binding protein</fullName>
    </submittedName>
</protein>
<proteinExistence type="predicted"/>
<keyword evidence="2" id="KW-0560">Oxidoreductase</keyword>
<dbReference type="GO" id="GO:0016491">
    <property type="term" value="F:oxidoreductase activity"/>
    <property type="evidence" value="ECO:0007669"/>
    <property type="project" value="UniProtKB-KW"/>
</dbReference>
<evidence type="ECO:0000313" key="4">
    <source>
        <dbReference type="EMBL" id="KAF2428298.1"/>
    </source>
</evidence>
<keyword evidence="1" id="KW-0521">NADP</keyword>
<organism evidence="4 5">
    <name type="scientific">Tothia fuscella</name>
    <dbReference type="NCBI Taxonomy" id="1048955"/>
    <lineage>
        <taxon>Eukaryota</taxon>
        <taxon>Fungi</taxon>
        <taxon>Dikarya</taxon>
        <taxon>Ascomycota</taxon>
        <taxon>Pezizomycotina</taxon>
        <taxon>Dothideomycetes</taxon>
        <taxon>Pleosporomycetidae</taxon>
        <taxon>Venturiales</taxon>
        <taxon>Cylindrosympodiaceae</taxon>
        <taxon>Tothia</taxon>
    </lineage>
</organism>
<dbReference type="Gene3D" id="3.90.25.10">
    <property type="entry name" value="UDP-galactose 4-epimerase, domain 1"/>
    <property type="match status" value="1"/>
</dbReference>
<reference evidence="4" key="1">
    <citation type="journal article" date="2020" name="Stud. Mycol.">
        <title>101 Dothideomycetes genomes: a test case for predicting lifestyles and emergence of pathogens.</title>
        <authorList>
            <person name="Haridas S."/>
            <person name="Albert R."/>
            <person name="Binder M."/>
            <person name="Bloem J."/>
            <person name="Labutti K."/>
            <person name="Salamov A."/>
            <person name="Andreopoulos B."/>
            <person name="Baker S."/>
            <person name="Barry K."/>
            <person name="Bills G."/>
            <person name="Bluhm B."/>
            <person name="Cannon C."/>
            <person name="Castanera R."/>
            <person name="Culley D."/>
            <person name="Daum C."/>
            <person name="Ezra D."/>
            <person name="Gonzalez J."/>
            <person name="Henrissat B."/>
            <person name="Kuo A."/>
            <person name="Liang C."/>
            <person name="Lipzen A."/>
            <person name="Lutzoni F."/>
            <person name="Magnuson J."/>
            <person name="Mondo S."/>
            <person name="Nolan M."/>
            <person name="Ohm R."/>
            <person name="Pangilinan J."/>
            <person name="Park H.-J."/>
            <person name="Ramirez L."/>
            <person name="Alfaro M."/>
            <person name="Sun H."/>
            <person name="Tritt A."/>
            <person name="Yoshinaga Y."/>
            <person name="Zwiers L.-H."/>
            <person name="Turgeon B."/>
            <person name="Goodwin S."/>
            <person name="Spatafora J."/>
            <person name="Crous P."/>
            <person name="Grigoriev I."/>
        </authorList>
    </citation>
    <scope>NUCLEOTIDE SEQUENCE</scope>
    <source>
        <strain evidence="4">CBS 130266</strain>
    </source>
</reference>
<name>A0A9P4TWT8_9PEZI</name>
<evidence type="ECO:0000256" key="1">
    <source>
        <dbReference type="ARBA" id="ARBA00022857"/>
    </source>
</evidence>
<dbReference type="Proteomes" id="UP000800235">
    <property type="component" value="Unassembled WGS sequence"/>
</dbReference>
<dbReference type="SUPFAM" id="SSF51735">
    <property type="entry name" value="NAD(P)-binding Rossmann-fold domains"/>
    <property type="match status" value="1"/>
</dbReference>
<accession>A0A9P4TWT8</accession>
<evidence type="ECO:0000313" key="5">
    <source>
        <dbReference type="Proteomes" id="UP000800235"/>
    </source>
</evidence>
<dbReference type="PANTHER" id="PTHR47706">
    <property type="entry name" value="NMRA-LIKE FAMILY PROTEIN"/>
    <property type="match status" value="1"/>
</dbReference>
<dbReference type="EMBL" id="MU007055">
    <property type="protein sequence ID" value="KAF2428298.1"/>
    <property type="molecule type" value="Genomic_DNA"/>
</dbReference>